<dbReference type="SUPFAM" id="SSF55811">
    <property type="entry name" value="Nudix"/>
    <property type="match status" value="1"/>
</dbReference>
<dbReference type="PROSITE" id="PS51462">
    <property type="entry name" value="NUDIX"/>
    <property type="match status" value="1"/>
</dbReference>
<evidence type="ECO:0000256" key="4">
    <source>
        <dbReference type="ARBA" id="ARBA00022801"/>
    </source>
</evidence>
<evidence type="ECO:0000256" key="1">
    <source>
        <dbReference type="ARBA" id="ARBA00001946"/>
    </source>
</evidence>
<protein>
    <submittedName>
        <fullName evidence="10">Uncharacterized protein</fullName>
    </submittedName>
</protein>
<dbReference type="Pfam" id="PF00293">
    <property type="entry name" value="NUDIX"/>
    <property type="match status" value="1"/>
</dbReference>
<dbReference type="PANTHER" id="PTHR12629:SF48">
    <property type="entry name" value="NUDIX HYDROLASE 18, MITOCHONDRIAL-LIKE"/>
    <property type="match status" value="1"/>
</dbReference>
<keyword evidence="3" id="KW-0479">Metal-binding</keyword>
<evidence type="ECO:0000256" key="6">
    <source>
        <dbReference type="PROSITE-ProRule" id="PRU00267"/>
    </source>
</evidence>
<comment type="similarity">
    <text evidence="2">Belongs to the Nudix hydrolase family.</text>
</comment>
<dbReference type="SMART" id="SM00398">
    <property type="entry name" value="HMG"/>
    <property type="match status" value="1"/>
</dbReference>
<dbReference type="OrthoDB" id="2011998at2759"/>
<dbReference type="InterPro" id="IPR015797">
    <property type="entry name" value="NUDIX_hydrolase-like_dom_sf"/>
</dbReference>
<dbReference type="GO" id="GO:0046872">
    <property type="term" value="F:metal ion binding"/>
    <property type="evidence" value="ECO:0007669"/>
    <property type="project" value="UniProtKB-KW"/>
</dbReference>
<proteinExistence type="inferred from homology"/>
<dbReference type="GO" id="GO:0005634">
    <property type="term" value="C:nucleus"/>
    <property type="evidence" value="ECO:0007669"/>
    <property type="project" value="UniProtKB-UniRule"/>
</dbReference>
<evidence type="ECO:0000259" key="8">
    <source>
        <dbReference type="PROSITE" id="PS50118"/>
    </source>
</evidence>
<dbReference type="InterPro" id="IPR047198">
    <property type="entry name" value="DDP-like_NUDIX"/>
</dbReference>
<evidence type="ECO:0000313" key="11">
    <source>
        <dbReference type="Proteomes" id="UP001152561"/>
    </source>
</evidence>
<dbReference type="SUPFAM" id="SSF47095">
    <property type="entry name" value="HMG-box"/>
    <property type="match status" value="1"/>
</dbReference>
<evidence type="ECO:0000313" key="10">
    <source>
        <dbReference type="EMBL" id="KAJ8536098.1"/>
    </source>
</evidence>
<dbReference type="InterPro" id="IPR020084">
    <property type="entry name" value="NUDIX_hydrolase_CS"/>
</dbReference>
<dbReference type="GO" id="GO:0003677">
    <property type="term" value="F:DNA binding"/>
    <property type="evidence" value="ECO:0007669"/>
    <property type="project" value="UniProtKB-UniRule"/>
</dbReference>
<feature type="region of interest" description="Disordered" evidence="7">
    <location>
        <begin position="354"/>
        <end position="385"/>
    </location>
</feature>
<sequence length="385" mass="44401">MAMTKTLSMISRTGRDLQRYNDGCRQVVGCIPYRYRKTSQSSTVQGTQIDDLEFLLISSQKSSRWMFPKGGWETDEALEDAALRETFEESGVIGDVEVQEFLGTWSFKSKSQGTFHEGHMFPLLVTEELDDWPEKTVRKRLWLKFSEAREVCFHSWMKEALDVFASKLTKRNKEEEPQTCPFDELSMFYEEPRINIEANDHLTCEKELRISLVAKPSLGKMSSKAQKMFNEEVGNSHVAPMFGEGRLSRRILDEVGAKNQLNVNKSKDNKVDVKKIRVAESTEKANKPKRPLCAYFIFMEEYKEKHPNNKSVAVVGKAAGEKWKSFSDEEKALYQAKAEEMKAEYLKNMRDYKNKQHAGVVEEEEDDDKSRSEVNDNDEEDEGDD</sequence>
<dbReference type="Pfam" id="PF00505">
    <property type="entry name" value="HMG_box"/>
    <property type="match status" value="1"/>
</dbReference>
<reference evidence="11" key="1">
    <citation type="journal article" date="2023" name="Proc. Natl. Acad. Sci. U.S.A.">
        <title>Genomic and structural basis for evolution of tropane alkaloid biosynthesis.</title>
        <authorList>
            <person name="Wanga Y.-J."/>
            <person name="Taina T."/>
            <person name="Yua J.-Y."/>
            <person name="Lia J."/>
            <person name="Xua B."/>
            <person name="Chenc J."/>
            <person name="D'Auriad J.C."/>
            <person name="Huanga J.-P."/>
            <person name="Huanga S.-X."/>
        </authorList>
    </citation>
    <scope>NUCLEOTIDE SEQUENCE [LARGE SCALE GENOMIC DNA]</scope>
    <source>
        <strain evidence="11">cv. KIB-2019</strain>
    </source>
</reference>
<dbReference type="InterPro" id="IPR000086">
    <property type="entry name" value="NUDIX_hydrolase_dom"/>
</dbReference>
<dbReference type="CDD" id="cd04666">
    <property type="entry name" value="NUDIX_DIPP2_like_Nudt4"/>
    <property type="match status" value="1"/>
</dbReference>
<dbReference type="CDD" id="cd22005">
    <property type="entry name" value="HMG-box_AtHMGB1-like"/>
    <property type="match status" value="1"/>
</dbReference>
<evidence type="ECO:0000256" key="5">
    <source>
        <dbReference type="ARBA" id="ARBA00022842"/>
    </source>
</evidence>
<dbReference type="PROSITE" id="PS50118">
    <property type="entry name" value="HMG_BOX_2"/>
    <property type="match status" value="1"/>
</dbReference>
<keyword evidence="6" id="KW-0238">DNA-binding</keyword>
<keyword evidence="4" id="KW-0378">Hydrolase</keyword>
<comment type="cofactor">
    <cofactor evidence="1">
        <name>Mg(2+)</name>
        <dbReference type="ChEBI" id="CHEBI:18420"/>
    </cofactor>
</comment>
<keyword evidence="5" id="KW-0460">Magnesium</keyword>
<dbReference type="Gene3D" id="3.90.79.10">
    <property type="entry name" value="Nucleoside Triphosphate Pyrophosphohydrolase"/>
    <property type="match status" value="1"/>
</dbReference>
<dbReference type="PROSITE" id="PS00893">
    <property type="entry name" value="NUDIX_BOX"/>
    <property type="match status" value="1"/>
</dbReference>
<dbReference type="InterPro" id="IPR036910">
    <property type="entry name" value="HMG_box_dom_sf"/>
</dbReference>
<dbReference type="AlphaFoldDB" id="A0A9Q1LFM0"/>
<keyword evidence="11" id="KW-1185">Reference proteome</keyword>
<organism evidence="10 11">
    <name type="scientific">Anisodus acutangulus</name>
    <dbReference type="NCBI Taxonomy" id="402998"/>
    <lineage>
        <taxon>Eukaryota</taxon>
        <taxon>Viridiplantae</taxon>
        <taxon>Streptophyta</taxon>
        <taxon>Embryophyta</taxon>
        <taxon>Tracheophyta</taxon>
        <taxon>Spermatophyta</taxon>
        <taxon>Magnoliopsida</taxon>
        <taxon>eudicotyledons</taxon>
        <taxon>Gunneridae</taxon>
        <taxon>Pentapetalae</taxon>
        <taxon>asterids</taxon>
        <taxon>lamiids</taxon>
        <taxon>Solanales</taxon>
        <taxon>Solanaceae</taxon>
        <taxon>Solanoideae</taxon>
        <taxon>Hyoscyameae</taxon>
        <taxon>Anisodus</taxon>
    </lineage>
</organism>
<dbReference type="Gene3D" id="1.10.30.10">
    <property type="entry name" value="High mobility group box domain"/>
    <property type="match status" value="1"/>
</dbReference>
<dbReference type="GO" id="GO:0016462">
    <property type="term" value="F:pyrophosphatase activity"/>
    <property type="evidence" value="ECO:0007669"/>
    <property type="project" value="InterPro"/>
</dbReference>
<gene>
    <name evidence="10" type="ORF">K7X08_034499</name>
</gene>
<feature type="domain" description="Nudix hydrolase" evidence="9">
    <location>
        <begin position="23"/>
        <end position="165"/>
    </location>
</feature>
<dbReference type="EMBL" id="JAJAGQ010000018">
    <property type="protein sequence ID" value="KAJ8536098.1"/>
    <property type="molecule type" value="Genomic_DNA"/>
</dbReference>
<evidence type="ECO:0000259" key="9">
    <source>
        <dbReference type="PROSITE" id="PS51462"/>
    </source>
</evidence>
<feature type="compositionally biased region" description="Acidic residues" evidence="7">
    <location>
        <begin position="375"/>
        <end position="385"/>
    </location>
</feature>
<dbReference type="InterPro" id="IPR009071">
    <property type="entry name" value="HMG_box_dom"/>
</dbReference>
<feature type="DNA-binding region" description="HMG box" evidence="6">
    <location>
        <begin position="288"/>
        <end position="353"/>
    </location>
</feature>
<accession>A0A9Q1LFM0</accession>
<keyword evidence="6" id="KW-0539">Nucleus</keyword>
<evidence type="ECO:0000256" key="3">
    <source>
        <dbReference type="ARBA" id="ARBA00022723"/>
    </source>
</evidence>
<feature type="domain" description="HMG box" evidence="8">
    <location>
        <begin position="288"/>
        <end position="353"/>
    </location>
</feature>
<name>A0A9Q1LFM0_9SOLA</name>
<dbReference type="GO" id="GO:0005737">
    <property type="term" value="C:cytoplasm"/>
    <property type="evidence" value="ECO:0007669"/>
    <property type="project" value="TreeGrafter"/>
</dbReference>
<dbReference type="Proteomes" id="UP001152561">
    <property type="component" value="Unassembled WGS sequence"/>
</dbReference>
<comment type="caution">
    <text evidence="10">The sequence shown here is derived from an EMBL/GenBank/DDBJ whole genome shotgun (WGS) entry which is preliminary data.</text>
</comment>
<evidence type="ECO:0000256" key="2">
    <source>
        <dbReference type="ARBA" id="ARBA00005582"/>
    </source>
</evidence>
<dbReference type="PANTHER" id="PTHR12629">
    <property type="entry name" value="DIPHOSPHOINOSITOL POLYPHOSPHATE PHOSPHOHYDROLASE"/>
    <property type="match status" value="1"/>
</dbReference>
<evidence type="ECO:0000256" key="7">
    <source>
        <dbReference type="SAM" id="MobiDB-lite"/>
    </source>
</evidence>